<sequence length="304" mass="31739">MRADPQAVRTVGIAGLGLMGTASAQRLAQAGFGLVGYDVDALRCAAFAAASHAGREAARSLADLGRQCDAIVLAVFDTDQVEQALFGPCGIVAAALAAGRAPAVVCISTCDPERIAVLGLRCAAQGLPFVESPISGTSQTLAKGEAVGLVAGREQDLARAAPVLDALCPRRYVMGASGNAARAKLAVNLVLGLNRAAMAEGLQFAARLGLDPTDFLSVLIGSAAYSRVMEVKGAAMAQRRFHPPQSRVDQSLKDFRLILAQAGAREQRLPFAEVYVQLLEECMREGEGQLDNAAIIQAIARRGR</sequence>
<feature type="domain" description="3-hydroxyisobutyrate dehydrogenase-like NAD-binding" evidence="5">
    <location>
        <begin position="178"/>
        <end position="298"/>
    </location>
</feature>
<evidence type="ECO:0000256" key="1">
    <source>
        <dbReference type="ARBA" id="ARBA00023002"/>
    </source>
</evidence>
<dbReference type="OrthoDB" id="9812907at2"/>
<dbReference type="KEGG" id="bgm:CAL15_12750"/>
<dbReference type="STRING" id="463040.CAL15_12750"/>
<dbReference type="PANTHER" id="PTHR43060:SF15">
    <property type="entry name" value="3-HYDROXYISOBUTYRATE DEHYDROGENASE-LIKE 1, MITOCHONDRIAL-RELATED"/>
    <property type="match status" value="1"/>
</dbReference>
<feature type="domain" description="6-phosphogluconate dehydrogenase NADP-binding" evidence="4">
    <location>
        <begin position="10"/>
        <end position="172"/>
    </location>
</feature>
<keyword evidence="2" id="KW-0520">NAD</keyword>
<reference evidence="6 7" key="1">
    <citation type="submission" date="2017-05" db="EMBL/GenBank/DDBJ databases">
        <title>Complete and WGS of Bordetella genogroups.</title>
        <authorList>
            <person name="Spilker T."/>
            <person name="LiPuma J."/>
        </authorList>
    </citation>
    <scope>NUCLEOTIDE SEQUENCE [LARGE SCALE GENOMIC DNA]</scope>
    <source>
        <strain evidence="6 7">AU7206</strain>
    </source>
</reference>
<dbReference type="Proteomes" id="UP000194161">
    <property type="component" value="Chromosome"/>
</dbReference>
<dbReference type="EMBL" id="CP021111">
    <property type="protein sequence ID" value="ARP95172.1"/>
    <property type="molecule type" value="Genomic_DNA"/>
</dbReference>
<evidence type="ECO:0000313" key="7">
    <source>
        <dbReference type="Proteomes" id="UP000194161"/>
    </source>
</evidence>
<feature type="active site" evidence="3">
    <location>
        <position position="184"/>
    </location>
</feature>
<keyword evidence="1" id="KW-0560">Oxidoreductase</keyword>
<organism evidence="6 7">
    <name type="scientific">Bordetella genomosp. 13</name>
    <dbReference type="NCBI Taxonomy" id="463040"/>
    <lineage>
        <taxon>Bacteria</taxon>
        <taxon>Pseudomonadati</taxon>
        <taxon>Pseudomonadota</taxon>
        <taxon>Betaproteobacteria</taxon>
        <taxon>Burkholderiales</taxon>
        <taxon>Alcaligenaceae</taxon>
        <taxon>Bordetella</taxon>
    </lineage>
</organism>
<proteinExistence type="predicted"/>
<dbReference type="AlphaFoldDB" id="A0A1W6ZD45"/>
<dbReference type="InterPro" id="IPR006115">
    <property type="entry name" value="6PGDH_NADP-bd"/>
</dbReference>
<dbReference type="InterPro" id="IPR036291">
    <property type="entry name" value="NAD(P)-bd_dom_sf"/>
</dbReference>
<dbReference type="PIRSF" id="PIRSF000103">
    <property type="entry name" value="HIBADH"/>
    <property type="match status" value="1"/>
</dbReference>
<dbReference type="InterPro" id="IPR013328">
    <property type="entry name" value="6PGD_dom2"/>
</dbReference>
<dbReference type="GO" id="GO:0050661">
    <property type="term" value="F:NADP binding"/>
    <property type="evidence" value="ECO:0007669"/>
    <property type="project" value="InterPro"/>
</dbReference>
<dbReference type="Gene3D" id="3.40.50.720">
    <property type="entry name" value="NAD(P)-binding Rossmann-like Domain"/>
    <property type="match status" value="1"/>
</dbReference>
<dbReference type="SUPFAM" id="SSF51735">
    <property type="entry name" value="NAD(P)-binding Rossmann-fold domains"/>
    <property type="match status" value="1"/>
</dbReference>
<dbReference type="InterPro" id="IPR029154">
    <property type="entry name" value="HIBADH-like_NADP-bd"/>
</dbReference>
<evidence type="ECO:0000259" key="4">
    <source>
        <dbReference type="Pfam" id="PF03446"/>
    </source>
</evidence>
<evidence type="ECO:0008006" key="8">
    <source>
        <dbReference type="Google" id="ProtNLM"/>
    </source>
</evidence>
<dbReference type="InterPro" id="IPR008927">
    <property type="entry name" value="6-PGluconate_DH-like_C_sf"/>
</dbReference>
<dbReference type="SUPFAM" id="SSF48179">
    <property type="entry name" value="6-phosphogluconate dehydrogenase C-terminal domain-like"/>
    <property type="match status" value="1"/>
</dbReference>
<keyword evidence="7" id="KW-1185">Reference proteome</keyword>
<accession>A0A1W6ZD45</accession>
<protein>
    <recommendedName>
        <fullName evidence="8">6-phosphogluconate dehydrogenase</fullName>
    </recommendedName>
</protein>
<dbReference type="Pfam" id="PF14833">
    <property type="entry name" value="NAD_binding_11"/>
    <property type="match status" value="1"/>
</dbReference>
<evidence type="ECO:0000256" key="3">
    <source>
        <dbReference type="PIRSR" id="PIRSR000103-1"/>
    </source>
</evidence>
<evidence type="ECO:0000313" key="6">
    <source>
        <dbReference type="EMBL" id="ARP95172.1"/>
    </source>
</evidence>
<evidence type="ECO:0000259" key="5">
    <source>
        <dbReference type="Pfam" id="PF14833"/>
    </source>
</evidence>
<dbReference type="PANTHER" id="PTHR43060">
    <property type="entry name" value="3-HYDROXYISOBUTYRATE DEHYDROGENASE-LIKE 1, MITOCHONDRIAL-RELATED"/>
    <property type="match status" value="1"/>
</dbReference>
<dbReference type="Pfam" id="PF03446">
    <property type="entry name" value="NAD_binding_2"/>
    <property type="match status" value="1"/>
</dbReference>
<evidence type="ECO:0000256" key="2">
    <source>
        <dbReference type="ARBA" id="ARBA00023027"/>
    </source>
</evidence>
<dbReference type="GO" id="GO:0051287">
    <property type="term" value="F:NAD binding"/>
    <property type="evidence" value="ECO:0007669"/>
    <property type="project" value="InterPro"/>
</dbReference>
<name>A0A1W6ZD45_9BORD</name>
<gene>
    <name evidence="6" type="ORF">CAL15_12750</name>
</gene>
<dbReference type="InterPro" id="IPR015815">
    <property type="entry name" value="HIBADH-related"/>
</dbReference>
<dbReference type="Gene3D" id="1.10.1040.10">
    <property type="entry name" value="N-(1-d-carboxylethyl)-l-norvaline Dehydrogenase, domain 2"/>
    <property type="match status" value="1"/>
</dbReference>
<dbReference type="RefSeq" id="WP_086078936.1">
    <property type="nucleotide sequence ID" value="NZ_CP021111.1"/>
</dbReference>
<dbReference type="GO" id="GO:0016491">
    <property type="term" value="F:oxidoreductase activity"/>
    <property type="evidence" value="ECO:0007669"/>
    <property type="project" value="UniProtKB-KW"/>
</dbReference>